<organism evidence="3 4">
    <name type="scientific">Pseudonocardia eucalypti</name>
    <dbReference type="NCBI Taxonomy" id="648755"/>
    <lineage>
        <taxon>Bacteria</taxon>
        <taxon>Bacillati</taxon>
        <taxon>Actinomycetota</taxon>
        <taxon>Actinomycetes</taxon>
        <taxon>Pseudonocardiales</taxon>
        <taxon>Pseudonocardiaceae</taxon>
        <taxon>Pseudonocardia</taxon>
    </lineage>
</organism>
<keyword evidence="4" id="KW-1185">Reference proteome</keyword>
<dbReference type="EMBL" id="BAABJP010000066">
    <property type="protein sequence ID" value="GAA5175535.1"/>
    <property type="molecule type" value="Genomic_DNA"/>
</dbReference>
<sequence length="478" mass="49745">MTEPHELTAVEQAEAIRAGELGPVELVEHALRRVDRLDPILAAFVTLTPERALDAAKAAEKRLLAGPAEELPPLLGVPTAIKDLAVTAGVRTTFGSTVFAEYVPEVDDDSARLLAEAGTISLGKTAVPEFGLPPYTEPAGRAPTVTPWDPTRLAGGSSGGAGAAVAAGLVAFAHGTDGGGSIRIPASVCGLVGLKTSRGLVSRGPVGGDPLGMSVSGPLARTVLDAATMLDALAVPVPGEPFNRPATPGGSFAERVRRANPGRLRIGRYAQPPLPGVTVDPECLAAYRHAGELLAGLGHEVVDIPPPVTAEGAQELVRHFEVLWAVLAHGHPVPPERESELLGLTRWWRERGRAISGPEFVAAASAAQLLTRRVVAAQSRVDVVLTPTLAQPPRPVGWFTEGGDPVTDYARQRAFTPFTALYNLTGQPALSLPLGWTGENLPIGVQLVGAPGADALLLELGASLASVAPWGDRRPPVW</sequence>
<proteinExistence type="inferred from homology"/>
<dbReference type="InterPro" id="IPR000120">
    <property type="entry name" value="Amidase"/>
</dbReference>
<evidence type="ECO:0000259" key="2">
    <source>
        <dbReference type="Pfam" id="PF01425"/>
    </source>
</evidence>
<name>A0ABP9RD85_9PSEU</name>
<evidence type="ECO:0000256" key="1">
    <source>
        <dbReference type="ARBA" id="ARBA00009199"/>
    </source>
</evidence>
<dbReference type="PROSITE" id="PS00571">
    <property type="entry name" value="AMIDASES"/>
    <property type="match status" value="1"/>
</dbReference>
<comment type="similarity">
    <text evidence="1">Belongs to the amidase family.</text>
</comment>
<dbReference type="InterPro" id="IPR036928">
    <property type="entry name" value="AS_sf"/>
</dbReference>
<dbReference type="PANTHER" id="PTHR11895">
    <property type="entry name" value="TRANSAMIDASE"/>
    <property type="match status" value="1"/>
</dbReference>
<accession>A0ABP9RD85</accession>
<evidence type="ECO:0000313" key="4">
    <source>
        <dbReference type="Proteomes" id="UP001428817"/>
    </source>
</evidence>
<reference evidence="4" key="1">
    <citation type="journal article" date="2019" name="Int. J. Syst. Evol. Microbiol.">
        <title>The Global Catalogue of Microorganisms (GCM) 10K type strain sequencing project: providing services to taxonomists for standard genome sequencing and annotation.</title>
        <authorList>
            <consortium name="The Broad Institute Genomics Platform"/>
            <consortium name="The Broad Institute Genome Sequencing Center for Infectious Disease"/>
            <person name="Wu L."/>
            <person name="Ma J."/>
        </authorList>
    </citation>
    <scope>NUCLEOTIDE SEQUENCE [LARGE SCALE GENOMIC DNA]</scope>
    <source>
        <strain evidence="4">JCM 18303</strain>
    </source>
</reference>
<dbReference type="PANTHER" id="PTHR11895:SF7">
    <property type="entry name" value="GLUTAMYL-TRNA(GLN) AMIDOTRANSFERASE SUBUNIT A, MITOCHONDRIAL"/>
    <property type="match status" value="1"/>
</dbReference>
<dbReference type="SUPFAM" id="SSF75304">
    <property type="entry name" value="Amidase signature (AS) enzymes"/>
    <property type="match status" value="1"/>
</dbReference>
<feature type="domain" description="Amidase" evidence="2">
    <location>
        <begin position="25"/>
        <end position="458"/>
    </location>
</feature>
<dbReference type="Proteomes" id="UP001428817">
    <property type="component" value="Unassembled WGS sequence"/>
</dbReference>
<dbReference type="InterPro" id="IPR023631">
    <property type="entry name" value="Amidase_dom"/>
</dbReference>
<comment type="caution">
    <text evidence="3">The sequence shown here is derived from an EMBL/GenBank/DDBJ whole genome shotgun (WGS) entry which is preliminary data.</text>
</comment>
<dbReference type="Gene3D" id="3.90.1300.10">
    <property type="entry name" value="Amidase signature (AS) domain"/>
    <property type="match status" value="1"/>
</dbReference>
<dbReference type="InterPro" id="IPR020556">
    <property type="entry name" value="Amidase_CS"/>
</dbReference>
<protein>
    <submittedName>
        <fullName evidence="3">Amidase</fullName>
    </submittedName>
</protein>
<gene>
    <name evidence="3" type="ORF">GCM10023321_81810</name>
</gene>
<dbReference type="Pfam" id="PF01425">
    <property type="entry name" value="Amidase"/>
    <property type="match status" value="1"/>
</dbReference>
<dbReference type="RefSeq" id="WP_185064198.1">
    <property type="nucleotide sequence ID" value="NZ_BAABJP010000066.1"/>
</dbReference>
<evidence type="ECO:0000313" key="3">
    <source>
        <dbReference type="EMBL" id="GAA5175535.1"/>
    </source>
</evidence>